<reference evidence="1 2" key="1">
    <citation type="journal article" date="2008" name="DNA Res.">
        <title>Determination of the genome sequence of Porphyromonas gingivalis strain ATCC 33277 and genomic comparison with strain W83 revealed extensive genome rearrangements in P. gingivalis.</title>
        <authorList>
            <person name="Naito M."/>
            <person name="Hirakawa H."/>
            <person name="Yamashita A."/>
            <person name="Ohara N."/>
            <person name="Shoji M."/>
            <person name="Yukitake H."/>
            <person name="Nakayama K."/>
            <person name="Toh H."/>
            <person name="Yoshimura F."/>
            <person name="Kuhara S."/>
            <person name="Hattori M."/>
            <person name="Hayashi T."/>
            <person name="Nakayama K."/>
        </authorList>
    </citation>
    <scope>NUCLEOTIDE SEQUENCE [LARGE SCALE GENOMIC DNA]</scope>
    <source>
        <strain evidence="2">ATCC 33277 / DSM 20709 / CIP 103683 / JCM 12257 / NCTC 11834 / 2561</strain>
    </source>
</reference>
<gene>
    <name evidence="1" type="ordered locus">PGN_1662</name>
</gene>
<dbReference type="EMBL" id="AP009380">
    <property type="protein sequence ID" value="BAG34181.1"/>
    <property type="molecule type" value="Genomic_DNA"/>
</dbReference>
<proteinExistence type="predicted"/>
<sequence>MSVRRWNRKVKISDSKIMTILILFHLSKHQNWKAFYLQYIACSGRPKFPHLVSYNRFVELQNSIGFKQIASLNRCCLGQCTGISLTDKAPLRDLFEKMNFNDVKELDYPLFD</sequence>
<dbReference type="BioCyc" id="PGIN431947:G1G2V-1869-MONOMER"/>
<organism evidence="1 2">
    <name type="scientific">Porphyromonas gingivalis (strain ATCC 33277 / DSM 20709 / CIP 103683 / JCM 12257 / NCTC 11834 / 2561)</name>
    <dbReference type="NCBI Taxonomy" id="431947"/>
    <lineage>
        <taxon>Bacteria</taxon>
        <taxon>Pseudomonadati</taxon>
        <taxon>Bacteroidota</taxon>
        <taxon>Bacteroidia</taxon>
        <taxon>Bacteroidales</taxon>
        <taxon>Porphyromonadaceae</taxon>
        <taxon>Porphyromonas</taxon>
    </lineage>
</organism>
<evidence type="ECO:0000313" key="1">
    <source>
        <dbReference type="EMBL" id="BAG34181.1"/>
    </source>
</evidence>
<evidence type="ECO:0000313" key="2">
    <source>
        <dbReference type="Proteomes" id="UP000008842"/>
    </source>
</evidence>
<dbReference type="KEGG" id="pgn:PGN_1662"/>
<dbReference type="Proteomes" id="UP000008842">
    <property type="component" value="Chromosome"/>
</dbReference>
<protein>
    <submittedName>
        <fullName evidence="1">Partial transposase in ISPg3</fullName>
    </submittedName>
</protein>
<name>B2RLD6_PORG3</name>
<dbReference type="AlphaFoldDB" id="B2RLD6"/>
<dbReference type="HOGENOM" id="CLU_2143551_0_0_10"/>
<accession>B2RLD6</accession>